<dbReference type="GO" id="GO:0009103">
    <property type="term" value="P:lipopolysaccharide biosynthetic process"/>
    <property type="evidence" value="ECO:0007669"/>
    <property type="project" value="UniProtKB-ARBA"/>
</dbReference>
<name>A0A7X9IJF0_9DELT</name>
<dbReference type="PANTHER" id="PTHR33908">
    <property type="entry name" value="MANNOSYLTRANSFERASE YKCB-RELATED"/>
    <property type="match status" value="1"/>
</dbReference>
<feature type="transmembrane region" description="Helical" evidence="8">
    <location>
        <begin position="418"/>
        <end position="436"/>
    </location>
</feature>
<feature type="transmembrane region" description="Helical" evidence="8">
    <location>
        <begin position="103"/>
        <end position="123"/>
    </location>
</feature>
<dbReference type="AlphaFoldDB" id="A0A7X9IJF0"/>
<proteinExistence type="predicted"/>
<feature type="transmembrane region" description="Helical" evidence="8">
    <location>
        <begin position="443"/>
        <end position="459"/>
    </location>
</feature>
<feature type="domain" description="Glycosyltransferase RgtA/B/C/D-like" evidence="9">
    <location>
        <begin position="185"/>
        <end position="324"/>
    </location>
</feature>
<dbReference type="Pfam" id="PF13231">
    <property type="entry name" value="PMT_2"/>
    <property type="match status" value="1"/>
</dbReference>
<comment type="caution">
    <text evidence="10">The sequence shown here is derived from an EMBL/GenBank/DDBJ whole genome shotgun (WGS) entry which is preliminary data.</text>
</comment>
<organism evidence="10 11">
    <name type="scientific">SAR324 cluster bacterium</name>
    <dbReference type="NCBI Taxonomy" id="2024889"/>
    <lineage>
        <taxon>Bacteria</taxon>
        <taxon>Deltaproteobacteria</taxon>
        <taxon>SAR324 cluster</taxon>
    </lineage>
</organism>
<feature type="transmembrane region" description="Helical" evidence="8">
    <location>
        <begin position="264"/>
        <end position="280"/>
    </location>
</feature>
<evidence type="ECO:0000256" key="3">
    <source>
        <dbReference type="ARBA" id="ARBA00022676"/>
    </source>
</evidence>
<feature type="transmembrane region" description="Helical" evidence="8">
    <location>
        <begin position="315"/>
        <end position="331"/>
    </location>
</feature>
<gene>
    <name evidence="10" type="ORF">GYA55_05260</name>
</gene>
<dbReference type="InterPro" id="IPR050297">
    <property type="entry name" value="LipidA_mod_glycosyltrf_83"/>
</dbReference>
<evidence type="ECO:0000313" key="10">
    <source>
        <dbReference type="EMBL" id="NMC62560.1"/>
    </source>
</evidence>
<keyword evidence="2" id="KW-1003">Cell membrane</keyword>
<feature type="transmembrane region" description="Helical" evidence="8">
    <location>
        <begin position="63"/>
        <end position="82"/>
    </location>
</feature>
<feature type="transmembrane region" description="Helical" evidence="8">
    <location>
        <begin position="241"/>
        <end position="259"/>
    </location>
</feature>
<accession>A0A7X9IJF0</accession>
<dbReference type="GO" id="GO:0005886">
    <property type="term" value="C:plasma membrane"/>
    <property type="evidence" value="ECO:0007669"/>
    <property type="project" value="UniProtKB-SubCell"/>
</dbReference>
<comment type="subcellular location">
    <subcellularLocation>
        <location evidence="1">Cell membrane</location>
        <topology evidence="1">Multi-pass membrane protein</topology>
    </subcellularLocation>
</comment>
<keyword evidence="3" id="KW-0328">Glycosyltransferase</keyword>
<dbReference type="GO" id="GO:0016763">
    <property type="term" value="F:pentosyltransferase activity"/>
    <property type="evidence" value="ECO:0007669"/>
    <property type="project" value="TreeGrafter"/>
</dbReference>
<dbReference type="InterPro" id="IPR038731">
    <property type="entry name" value="RgtA/B/C-like"/>
</dbReference>
<sequence length="651" mass="73749">MQLLTINYVFITGVFLVLTLLLVASIQGLRYPERCSIATWSLFIGVAAGETSILGALKAESDFSLSILFAVVAIVFLFLAALGKDSSIRNLENLGTSRDSFGCLLGVIVSAIGIYLFLSLSSYSETLLTWESQVSRGFAEILNSGQSLLDLLVQRLLWDEGLVSSGERSFLYGMGTRDLLEFVPFSTWSLRATSLLIGLLTVPMFFATIKRFFGRDVAMTASLLLFLNPLVIYYWRYGTSLSATIFSLVLSLYYTWLFVSERKPGWWVGILIAFSFYLATLHYSPARLWILVSIFFVLISVIFRKRDWNFTKLRSLLVMLIVLSGICFIQYKTGHVRSFLNARGEQIFNLFETPSWVKDQIGINKAYSELSSADKTLLVKKSLKTTISQTFEVLSPIRGIKLDWKGISNFGDPPESPLYFGPILPFFIWGFLLALFKLRSPKTYLLILIMCAVGGVLLLTNRVDLHRAFILVLPFSIFSALGIQDFRQSLACLWGNTTFLRIVAVLGICCLVLFTKQMVKSDEESKLPSSIRSLHALVDKEALPVKVIVATDHRYRSWLNMMLVEKNRRYEVSGNEVFDNSWTDKISDEGFSKTLAEQRFYDLKTKLRGYKFFFAPSKAFQNFKKLMEQHNCVMTSKKYDGLEALILENCP</sequence>
<keyword evidence="4" id="KW-0808">Transferase</keyword>
<evidence type="ECO:0000256" key="1">
    <source>
        <dbReference type="ARBA" id="ARBA00004651"/>
    </source>
</evidence>
<evidence type="ECO:0000313" key="11">
    <source>
        <dbReference type="Proteomes" id="UP000524246"/>
    </source>
</evidence>
<evidence type="ECO:0000256" key="2">
    <source>
        <dbReference type="ARBA" id="ARBA00022475"/>
    </source>
</evidence>
<evidence type="ECO:0000256" key="5">
    <source>
        <dbReference type="ARBA" id="ARBA00022692"/>
    </source>
</evidence>
<reference evidence="10 11" key="1">
    <citation type="journal article" date="2020" name="Biotechnol. Biofuels">
        <title>New insights from the biogas microbiome by comprehensive genome-resolved metagenomics of nearly 1600 species originating from multiple anaerobic digesters.</title>
        <authorList>
            <person name="Campanaro S."/>
            <person name="Treu L."/>
            <person name="Rodriguez-R L.M."/>
            <person name="Kovalovszki A."/>
            <person name="Ziels R.M."/>
            <person name="Maus I."/>
            <person name="Zhu X."/>
            <person name="Kougias P.G."/>
            <person name="Basile A."/>
            <person name="Luo G."/>
            <person name="Schluter A."/>
            <person name="Konstantinidis K.T."/>
            <person name="Angelidaki I."/>
        </authorList>
    </citation>
    <scope>NUCLEOTIDE SEQUENCE [LARGE SCALE GENOMIC DNA]</scope>
    <source>
        <strain evidence="10">AS27yjCOA_65</strain>
    </source>
</reference>
<feature type="transmembrane region" description="Helical" evidence="8">
    <location>
        <begin position="188"/>
        <end position="209"/>
    </location>
</feature>
<evidence type="ECO:0000259" key="9">
    <source>
        <dbReference type="Pfam" id="PF13231"/>
    </source>
</evidence>
<evidence type="ECO:0000256" key="6">
    <source>
        <dbReference type="ARBA" id="ARBA00022989"/>
    </source>
</evidence>
<protein>
    <recommendedName>
        <fullName evidence="9">Glycosyltransferase RgtA/B/C/D-like domain-containing protein</fullName>
    </recommendedName>
</protein>
<evidence type="ECO:0000256" key="8">
    <source>
        <dbReference type="SAM" id="Phobius"/>
    </source>
</evidence>
<keyword evidence="7 8" id="KW-0472">Membrane</keyword>
<feature type="transmembrane region" description="Helical" evidence="8">
    <location>
        <begin position="6"/>
        <end position="25"/>
    </location>
</feature>
<dbReference type="Proteomes" id="UP000524246">
    <property type="component" value="Unassembled WGS sequence"/>
</dbReference>
<dbReference type="PANTHER" id="PTHR33908:SF11">
    <property type="entry name" value="MEMBRANE PROTEIN"/>
    <property type="match status" value="1"/>
</dbReference>
<evidence type="ECO:0000256" key="7">
    <source>
        <dbReference type="ARBA" id="ARBA00023136"/>
    </source>
</evidence>
<keyword evidence="6 8" id="KW-1133">Transmembrane helix</keyword>
<feature type="transmembrane region" description="Helical" evidence="8">
    <location>
        <begin position="465"/>
        <end position="483"/>
    </location>
</feature>
<feature type="transmembrane region" description="Helical" evidence="8">
    <location>
        <begin position="490"/>
        <end position="514"/>
    </location>
</feature>
<evidence type="ECO:0000256" key="4">
    <source>
        <dbReference type="ARBA" id="ARBA00022679"/>
    </source>
</evidence>
<feature type="transmembrane region" description="Helical" evidence="8">
    <location>
        <begin position="37"/>
        <end position="57"/>
    </location>
</feature>
<keyword evidence="5 8" id="KW-0812">Transmembrane</keyword>
<feature type="transmembrane region" description="Helical" evidence="8">
    <location>
        <begin position="286"/>
        <end position="303"/>
    </location>
</feature>
<dbReference type="EMBL" id="JAAZON010000225">
    <property type="protein sequence ID" value="NMC62560.1"/>
    <property type="molecule type" value="Genomic_DNA"/>
</dbReference>